<evidence type="ECO:0000256" key="1">
    <source>
        <dbReference type="SAM" id="Phobius"/>
    </source>
</evidence>
<keyword evidence="5" id="KW-1185">Reference proteome</keyword>
<dbReference type="EMBL" id="JAGSNF010000006">
    <property type="protein sequence ID" value="MBR7742808.1"/>
    <property type="molecule type" value="Genomic_DNA"/>
</dbReference>
<dbReference type="GO" id="GO:0009103">
    <property type="term" value="P:lipopolysaccharide biosynthetic process"/>
    <property type="evidence" value="ECO:0007669"/>
    <property type="project" value="TreeGrafter"/>
</dbReference>
<dbReference type="RefSeq" id="WP_211601976.1">
    <property type="nucleotide sequence ID" value="NZ_JAGSNF010000006.1"/>
</dbReference>
<dbReference type="PANTHER" id="PTHR23028">
    <property type="entry name" value="ACETYLTRANSFERASE"/>
    <property type="match status" value="1"/>
</dbReference>
<dbReference type="InterPro" id="IPR050879">
    <property type="entry name" value="Acyltransferase_3"/>
</dbReference>
<evidence type="ECO:0000259" key="2">
    <source>
        <dbReference type="Pfam" id="PF01757"/>
    </source>
</evidence>
<keyword evidence="1" id="KW-0472">Membrane</keyword>
<feature type="transmembrane region" description="Helical" evidence="1">
    <location>
        <begin position="51"/>
        <end position="71"/>
    </location>
</feature>
<dbReference type="Proteomes" id="UP000677016">
    <property type="component" value="Unassembled WGS sequence"/>
</dbReference>
<evidence type="ECO:0000313" key="4">
    <source>
        <dbReference type="EMBL" id="MBR7742808.1"/>
    </source>
</evidence>
<keyword evidence="1" id="KW-1133">Transmembrane helix</keyword>
<name>A0A941HYC7_9MICO</name>
<dbReference type="PANTHER" id="PTHR23028:SF53">
    <property type="entry name" value="ACYL_TRANSF_3 DOMAIN-CONTAINING PROTEIN"/>
    <property type="match status" value="1"/>
</dbReference>
<feature type="transmembrane region" description="Helical" evidence="1">
    <location>
        <begin position="275"/>
        <end position="295"/>
    </location>
</feature>
<sequence length="705" mass="75125">MSTADAAPTRRATTRSAAARARFRPDVEGLRAVAVLAVLVYHAGLPVPAGFAGVDVFFVISGYLITGLLLTELDKTGRISWMRFLGRRIRRLLPAAVLVLAVVAAWSWWVVPGERLQVIGRDVRYAALYVVNWTLAGREVDYLASDLTPSPVQHFWSLAVEEQFYLVWPLLLLVVALVARRLGARPDRRVVGAVLGVLVLASFVWSVVMSRTEPEAAFFVTTTRVWELGVGALLAVWLTGRERPERAAPWTAVAGWAGLAGIVAVAVALPTDVDWPGAWALLATLPTALVLWAGWQGSSWGPVRLLGTRPMVWMGGMSYSVYLWHWPVIVLGGWTVEYLTGAEVPAWATVALAAASLWPAWVSWRYLEQPLHYGTFLRRRPRAMLAFGVALSAVGVAASVPLMTFRTPFETSPPDGPVPALASLGANTVVPGRAVANAADPGWAVPDPLLAGRDRPDADVDRCQVPAASTEPVACEFGDPDGAVTVALVGDSKAMQWLPALQERAVEEGWRVVTYGKSACAFSAAAAAEGGEAYPECDVWNTAVLDALTGDPPDVVVTSGVARTAETGAGRDRAALVEGYATQWRRLAEADVPVLVIGDSPDSPDDLDVCAAWNPESLDECTFPVGPAREASALPVQEEAVRAAGDGVRLLDLTERICPGGECPVVIGHVTVHRAGDHVTATYARTLAGPVSRAVAAALPAPEAE</sequence>
<feature type="transmembrane region" description="Helical" evidence="1">
    <location>
        <begin position="346"/>
        <end position="364"/>
    </location>
</feature>
<keyword evidence="1" id="KW-0812">Transmembrane</keyword>
<feature type="transmembrane region" description="Helical" evidence="1">
    <location>
        <begin position="29"/>
        <end position="45"/>
    </location>
</feature>
<comment type="caution">
    <text evidence="4">The sequence shown here is derived from an EMBL/GenBank/DDBJ whole genome shotgun (WGS) entry which is preliminary data.</text>
</comment>
<dbReference type="InterPro" id="IPR043968">
    <property type="entry name" value="SGNH"/>
</dbReference>
<keyword evidence="4" id="KW-0808">Transferase</keyword>
<gene>
    <name evidence="4" type="ORF">KC207_05820</name>
</gene>
<feature type="domain" description="Acyltransferase 3" evidence="2">
    <location>
        <begin position="26"/>
        <end position="364"/>
    </location>
</feature>
<accession>A0A941HYC7</accession>
<organism evidence="4 5">
    <name type="scientific">Phycicoccus avicenniae</name>
    <dbReference type="NCBI Taxonomy" id="2828860"/>
    <lineage>
        <taxon>Bacteria</taxon>
        <taxon>Bacillati</taxon>
        <taxon>Actinomycetota</taxon>
        <taxon>Actinomycetes</taxon>
        <taxon>Micrococcales</taxon>
        <taxon>Intrasporangiaceae</taxon>
        <taxon>Phycicoccus</taxon>
    </lineage>
</organism>
<protein>
    <submittedName>
        <fullName evidence="4">Acyltransferase</fullName>
    </submittedName>
</protein>
<keyword evidence="4" id="KW-0012">Acyltransferase</keyword>
<dbReference type="GO" id="GO:0016020">
    <property type="term" value="C:membrane"/>
    <property type="evidence" value="ECO:0007669"/>
    <property type="project" value="TreeGrafter"/>
</dbReference>
<reference evidence="4" key="1">
    <citation type="submission" date="2021-04" db="EMBL/GenBank/DDBJ databases">
        <title>Phycicoccus avicenniae sp. nov., a novel endophytic actinomycetes isolated from branch of Avicennia mariana.</title>
        <authorList>
            <person name="Tuo L."/>
        </authorList>
    </citation>
    <scope>NUCLEOTIDE SEQUENCE</scope>
    <source>
        <strain evidence="4">BSK3Z-2</strain>
    </source>
</reference>
<feature type="transmembrane region" description="Helical" evidence="1">
    <location>
        <begin position="165"/>
        <end position="183"/>
    </location>
</feature>
<feature type="transmembrane region" description="Helical" evidence="1">
    <location>
        <begin position="190"/>
        <end position="210"/>
    </location>
</feature>
<dbReference type="Pfam" id="PF01757">
    <property type="entry name" value="Acyl_transf_3"/>
    <property type="match status" value="1"/>
</dbReference>
<proteinExistence type="predicted"/>
<feature type="transmembrane region" description="Helical" evidence="1">
    <location>
        <begin position="216"/>
        <end position="238"/>
    </location>
</feature>
<feature type="transmembrane region" description="Helical" evidence="1">
    <location>
        <begin position="316"/>
        <end position="334"/>
    </location>
</feature>
<evidence type="ECO:0000313" key="5">
    <source>
        <dbReference type="Proteomes" id="UP000677016"/>
    </source>
</evidence>
<dbReference type="AlphaFoldDB" id="A0A941HYC7"/>
<feature type="transmembrane region" description="Helical" evidence="1">
    <location>
        <begin position="250"/>
        <end position="269"/>
    </location>
</feature>
<feature type="transmembrane region" description="Helical" evidence="1">
    <location>
        <begin position="92"/>
        <end position="111"/>
    </location>
</feature>
<feature type="domain" description="SGNH" evidence="3">
    <location>
        <begin position="462"/>
        <end position="689"/>
    </location>
</feature>
<dbReference type="Pfam" id="PF19040">
    <property type="entry name" value="SGNH"/>
    <property type="match status" value="1"/>
</dbReference>
<evidence type="ECO:0000259" key="3">
    <source>
        <dbReference type="Pfam" id="PF19040"/>
    </source>
</evidence>
<dbReference type="InterPro" id="IPR002656">
    <property type="entry name" value="Acyl_transf_3_dom"/>
</dbReference>
<feature type="transmembrane region" description="Helical" evidence="1">
    <location>
        <begin position="385"/>
        <end position="405"/>
    </location>
</feature>
<dbReference type="GO" id="GO:0016747">
    <property type="term" value="F:acyltransferase activity, transferring groups other than amino-acyl groups"/>
    <property type="evidence" value="ECO:0007669"/>
    <property type="project" value="InterPro"/>
</dbReference>